<evidence type="ECO:0000313" key="3">
    <source>
        <dbReference type="Proteomes" id="UP000037507"/>
    </source>
</evidence>
<dbReference type="GO" id="GO:0004721">
    <property type="term" value="F:phosphoprotein phosphatase activity"/>
    <property type="evidence" value="ECO:0007669"/>
    <property type="project" value="InterPro"/>
</dbReference>
<dbReference type="InterPro" id="IPR029021">
    <property type="entry name" value="Prot-tyrosine_phosphatase-like"/>
</dbReference>
<comment type="similarity">
    <text evidence="1">Belongs to the protein-tyrosine phosphatase family.</text>
</comment>
<dbReference type="PANTHER" id="PTHR31126">
    <property type="entry name" value="TYROSINE-PROTEIN PHOSPHATASE"/>
    <property type="match status" value="1"/>
</dbReference>
<evidence type="ECO:0000256" key="1">
    <source>
        <dbReference type="ARBA" id="ARBA00009580"/>
    </source>
</evidence>
<dbReference type="RefSeq" id="WP_083451229.1">
    <property type="nucleotide sequence ID" value="NZ_LFYT02000017.1"/>
</dbReference>
<dbReference type="OrthoDB" id="1188001at2"/>
<dbReference type="PROSITE" id="PS00383">
    <property type="entry name" value="TYR_PHOSPHATASE_1"/>
    <property type="match status" value="1"/>
</dbReference>
<sequence length="248" mass="27503">MSSSPAVSIRLQGASNFRDLGGYRTQDQRRVKSGQVFRSDHLAALSAQDLEQLKALGVRHSLDFRGVAEYTATPYDIAGVQRVALTIEPTVIARMQALVAQGIVPSTDETVELMRETYRDFVNRNAGTFGRFLKHLLEHPTPQVFHCTAGKDRTGFAAALLLSALGVDRATIEHDYLLTNALYKRDARLEGMGHPHVMKVLWQVQPEFLHAAFDAVDTQHGGMHDYLHGAVGLSPREVSELQQMLVQD</sequence>
<dbReference type="Pfam" id="PF13350">
    <property type="entry name" value="Y_phosphatase3"/>
    <property type="match status" value="1"/>
</dbReference>
<accession>A0A2T7UC32</accession>
<gene>
    <name evidence="2" type="ORF">H663_013095</name>
</gene>
<dbReference type="Proteomes" id="UP000037507">
    <property type="component" value="Unassembled WGS sequence"/>
</dbReference>
<comment type="caution">
    <text evidence="2">The sequence shown here is derived from an EMBL/GenBank/DDBJ whole genome shotgun (WGS) entry which is preliminary data.</text>
</comment>
<dbReference type="InterPro" id="IPR026893">
    <property type="entry name" value="Tyr/Ser_Pase_IphP-type"/>
</dbReference>
<keyword evidence="3" id="KW-1185">Reference proteome</keyword>
<organism evidence="2 3">
    <name type="scientific">Limnohabitans planktonicus II-D5</name>
    <dbReference type="NCBI Taxonomy" id="1293045"/>
    <lineage>
        <taxon>Bacteria</taxon>
        <taxon>Pseudomonadati</taxon>
        <taxon>Pseudomonadota</taxon>
        <taxon>Betaproteobacteria</taxon>
        <taxon>Burkholderiales</taxon>
        <taxon>Comamonadaceae</taxon>
        <taxon>Limnohabitans</taxon>
    </lineage>
</organism>
<evidence type="ECO:0000313" key="2">
    <source>
        <dbReference type="EMBL" id="PVE42243.1"/>
    </source>
</evidence>
<dbReference type="AlphaFoldDB" id="A0A2T7UC32"/>
<proteinExistence type="inferred from homology"/>
<dbReference type="PANTHER" id="PTHR31126:SF1">
    <property type="entry name" value="TYROSINE SPECIFIC PROTEIN PHOSPHATASES DOMAIN-CONTAINING PROTEIN"/>
    <property type="match status" value="1"/>
</dbReference>
<dbReference type="STRING" id="1293045.H663_12085"/>
<name>A0A2T7UC32_9BURK</name>
<dbReference type="InterPro" id="IPR016130">
    <property type="entry name" value="Tyr_Pase_AS"/>
</dbReference>
<dbReference type="SUPFAM" id="SSF52799">
    <property type="entry name" value="(Phosphotyrosine protein) phosphatases II"/>
    <property type="match status" value="1"/>
</dbReference>
<reference evidence="2" key="1">
    <citation type="submission" date="2017-04" db="EMBL/GenBank/DDBJ databases">
        <title>Unexpected and diverse lifestyles within the genus Limnohabitans.</title>
        <authorList>
            <person name="Kasalicky V."/>
            <person name="Mehrshad M."/>
            <person name="Andrei S.-A."/>
            <person name="Salcher M."/>
            <person name="Kratochvilova H."/>
            <person name="Simek K."/>
            <person name="Ghai R."/>
        </authorList>
    </citation>
    <scope>NUCLEOTIDE SEQUENCE [LARGE SCALE GENOMIC DNA]</scope>
    <source>
        <strain evidence="2">II-D5</strain>
    </source>
</reference>
<dbReference type="Gene3D" id="3.90.190.10">
    <property type="entry name" value="Protein tyrosine phosphatase superfamily"/>
    <property type="match status" value="1"/>
</dbReference>
<dbReference type="EMBL" id="LFYT02000017">
    <property type="protein sequence ID" value="PVE42243.1"/>
    <property type="molecule type" value="Genomic_DNA"/>
</dbReference>
<protein>
    <submittedName>
        <fullName evidence="2">Protein tyrosine phosphatase</fullName>
    </submittedName>
</protein>